<keyword evidence="3" id="KW-1185">Reference proteome</keyword>
<dbReference type="Proteomes" id="UP000789570">
    <property type="component" value="Unassembled WGS sequence"/>
</dbReference>
<evidence type="ECO:0000313" key="3">
    <source>
        <dbReference type="Proteomes" id="UP000789570"/>
    </source>
</evidence>
<reference evidence="2" key="1">
    <citation type="submission" date="2021-06" db="EMBL/GenBank/DDBJ databases">
        <authorList>
            <person name="Kallberg Y."/>
            <person name="Tangrot J."/>
            <person name="Rosling A."/>
        </authorList>
    </citation>
    <scope>NUCLEOTIDE SEQUENCE</scope>
    <source>
        <strain evidence="2">UK204</strain>
    </source>
</reference>
<feature type="compositionally biased region" description="Low complexity" evidence="1">
    <location>
        <begin position="13"/>
        <end position="31"/>
    </location>
</feature>
<feature type="region of interest" description="Disordered" evidence="1">
    <location>
        <begin position="1"/>
        <end position="47"/>
    </location>
</feature>
<dbReference type="AlphaFoldDB" id="A0A9N9GEZ2"/>
<accession>A0A9N9GEZ2</accession>
<sequence>MSNKDRYQPTPNQQLQQRIQQARQQLQQLQQEIHESERPKGRPPDTARFKGLLIMLTKLANVVYAMKVDIIVLHVQ</sequence>
<name>A0A9N9GEZ2_9GLOM</name>
<proteinExistence type="predicted"/>
<protein>
    <submittedName>
        <fullName evidence="2">12504_t:CDS:1</fullName>
    </submittedName>
</protein>
<comment type="caution">
    <text evidence="2">The sequence shown here is derived from an EMBL/GenBank/DDBJ whole genome shotgun (WGS) entry which is preliminary data.</text>
</comment>
<evidence type="ECO:0000313" key="2">
    <source>
        <dbReference type="EMBL" id="CAG8601587.1"/>
    </source>
</evidence>
<organism evidence="2 3">
    <name type="scientific">Funneliformis caledonium</name>
    <dbReference type="NCBI Taxonomy" id="1117310"/>
    <lineage>
        <taxon>Eukaryota</taxon>
        <taxon>Fungi</taxon>
        <taxon>Fungi incertae sedis</taxon>
        <taxon>Mucoromycota</taxon>
        <taxon>Glomeromycotina</taxon>
        <taxon>Glomeromycetes</taxon>
        <taxon>Glomerales</taxon>
        <taxon>Glomeraceae</taxon>
        <taxon>Funneliformis</taxon>
    </lineage>
</organism>
<evidence type="ECO:0000256" key="1">
    <source>
        <dbReference type="SAM" id="MobiDB-lite"/>
    </source>
</evidence>
<gene>
    <name evidence="2" type="ORF">FCALED_LOCUS8617</name>
</gene>
<feature type="compositionally biased region" description="Basic and acidic residues" evidence="1">
    <location>
        <begin position="32"/>
        <end position="47"/>
    </location>
</feature>
<dbReference type="EMBL" id="CAJVPQ010002560">
    <property type="protein sequence ID" value="CAG8601587.1"/>
    <property type="molecule type" value="Genomic_DNA"/>
</dbReference>